<organism evidence="2 3">
    <name type="scientific">Kribbella alba</name>
    <dbReference type="NCBI Taxonomy" id="190197"/>
    <lineage>
        <taxon>Bacteria</taxon>
        <taxon>Bacillati</taxon>
        <taxon>Actinomycetota</taxon>
        <taxon>Actinomycetes</taxon>
        <taxon>Propionibacteriales</taxon>
        <taxon>Kribbellaceae</taxon>
        <taxon>Kribbella</taxon>
    </lineage>
</organism>
<comment type="caution">
    <text evidence="2">The sequence shown here is derived from an EMBL/GenBank/DDBJ whole genome shotgun (WGS) entry which is preliminary data.</text>
</comment>
<accession>A0ABP4R953</accession>
<reference evidence="3" key="1">
    <citation type="journal article" date="2019" name="Int. J. Syst. Evol. Microbiol.">
        <title>The Global Catalogue of Microorganisms (GCM) 10K type strain sequencing project: providing services to taxonomists for standard genome sequencing and annotation.</title>
        <authorList>
            <consortium name="The Broad Institute Genomics Platform"/>
            <consortium name="The Broad Institute Genome Sequencing Center for Infectious Disease"/>
            <person name="Wu L."/>
            <person name="Ma J."/>
        </authorList>
    </citation>
    <scope>NUCLEOTIDE SEQUENCE [LARGE SCALE GENOMIC DNA]</scope>
    <source>
        <strain evidence="3">JCM 14306</strain>
    </source>
</reference>
<proteinExistence type="predicted"/>
<name>A0ABP4R953_9ACTN</name>
<evidence type="ECO:0000313" key="2">
    <source>
        <dbReference type="EMBL" id="GAA1639865.1"/>
    </source>
</evidence>
<sequence length="131" mass="14129">MTLSAAEAFYRHYVDLMNYASQTGETAPLLAASESGCERCKEYASFVAKVNEANGGLTGDYRERVKEVSELVRGSSGRVGGSAIVTVGNYTTKATPTTKPIVSKAAEYTEQIALSPSGSNWVMYELKLESR</sequence>
<evidence type="ECO:0000313" key="3">
    <source>
        <dbReference type="Proteomes" id="UP001501319"/>
    </source>
</evidence>
<gene>
    <name evidence="2" type="ORF">GCM10009744_31830</name>
</gene>
<dbReference type="Proteomes" id="UP001501319">
    <property type="component" value="Unassembled WGS sequence"/>
</dbReference>
<keyword evidence="3" id="KW-1185">Reference proteome</keyword>
<dbReference type="Pfam" id="PF19843">
    <property type="entry name" value="DUF6318"/>
    <property type="match status" value="1"/>
</dbReference>
<evidence type="ECO:0000259" key="1">
    <source>
        <dbReference type="Pfam" id="PF19843"/>
    </source>
</evidence>
<dbReference type="InterPro" id="IPR046281">
    <property type="entry name" value="DUF6318"/>
</dbReference>
<dbReference type="EMBL" id="BAAANE010000005">
    <property type="protein sequence ID" value="GAA1639865.1"/>
    <property type="molecule type" value="Genomic_DNA"/>
</dbReference>
<feature type="domain" description="DUF6318" evidence="1">
    <location>
        <begin position="3"/>
        <end position="91"/>
    </location>
</feature>
<protein>
    <recommendedName>
        <fullName evidence="1">DUF6318 domain-containing protein</fullName>
    </recommendedName>
</protein>